<keyword evidence="2" id="KW-1185">Reference proteome</keyword>
<dbReference type="Proteomes" id="UP000515317">
    <property type="component" value="Chromosome"/>
</dbReference>
<evidence type="ECO:0000313" key="2">
    <source>
        <dbReference type="Proteomes" id="UP000515317"/>
    </source>
</evidence>
<dbReference type="EMBL" id="AP023361">
    <property type="protein sequence ID" value="BCJ92014.1"/>
    <property type="molecule type" value="Genomic_DNA"/>
</dbReference>
<evidence type="ECO:0000313" key="1">
    <source>
        <dbReference type="EMBL" id="BCJ92014.1"/>
    </source>
</evidence>
<sequence>MRRLVLGVVCLVDLCGPLAAQENWPVFTSKQFGLSIAYPDHLVDYPASRPAKGEFALKGGGRLVLTMDDLHGRDLKSFLQEAFLKDVDVTYQRRKGGWMAYSGYAAGEIVYGRTHISCGGRYAHTFLIRYPEAERSTYDPVVERLSHSLKVSPQFTAASC</sequence>
<dbReference type="AlphaFoldDB" id="A0A6S6QNC5"/>
<protein>
    <submittedName>
        <fullName evidence="1">Uncharacterized protein</fullName>
    </submittedName>
</protein>
<organism evidence="1 2">
    <name type="scientific">Terrihabitans soli</name>
    <dbReference type="NCBI Taxonomy" id="708113"/>
    <lineage>
        <taxon>Bacteria</taxon>
        <taxon>Pseudomonadati</taxon>
        <taxon>Pseudomonadota</taxon>
        <taxon>Alphaproteobacteria</taxon>
        <taxon>Hyphomicrobiales</taxon>
        <taxon>Terrihabitans</taxon>
    </lineage>
</organism>
<dbReference type="KEGG" id="tso:IZ6_27490"/>
<name>A0A6S6QNC5_9HYPH</name>
<gene>
    <name evidence="1" type="ORF">IZ6_27490</name>
</gene>
<accession>A0A6S6QNC5</accession>
<reference evidence="1 2" key="1">
    <citation type="submission" date="2020-08" db="EMBL/GenBank/DDBJ databases">
        <title>Genome sequence of Rhizobiales bacterium strain IZ6.</title>
        <authorList>
            <person name="Nakai R."/>
            <person name="Naganuma T."/>
        </authorList>
    </citation>
    <scope>NUCLEOTIDE SEQUENCE [LARGE SCALE GENOMIC DNA]</scope>
    <source>
        <strain evidence="1 2">IZ6</strain>
    </source>
</reference>
<dbReference type="RefSeq" id="WP_222875621.1">
    <property type="nucleotide sequence ID" value="NZ_AP023361.1"/>
</dbReference>
<proteinExistence type="predicted"/>